<dbReference type="OMA" id="DMCPQCA"/>
<dbReference type="Ensembl" id="ENSMNET00000035738.1">
    <property type="protein sequence ID" value="ENSMNEP00000011555.1"/>
    <property type="gene ID" value="ENSMNEG00000030117.1"/>
</dbReference>
<reference evidence="1" key="1">
    <citation type="submission" date="2025-08" db="UniProtKB">
        <authorList>
            <consortium name="Ensembl"/>
        </authorList>
    </citation>
    <scope>IDENTIFICATION</scope>
</reference>
<proteinExistence type="predicted"/>
<name>A0A2K6BJH4_MACNE</name>
<accession>A0A2K6BJH4</accession>
<dbReference type="GeneTree" id="ENSGT00390000003087"/>
<protein>
    <submittedName>
        <fullName evidence="1">Uncharacterized protein</fullName>
    </submittedName>
</protein>
<organism evidence="1 2">
    <name type="scientific">Macaca nemestrina</name>
    <name type="common">Pig-tailed macaque</name>
    <dbReference type="NCBI Taxonomy" id="9545"/>
    <lineage>
        <taxon>Eukaryota</taxon>
        <taxon>Metazoa</taxon>
        <taxon>Chordata</taxon>
        <taxon>Craniata</taxon>
        <taxon>Vertebrata</taxon>
        <taxon>Euteleostomi</taxon>
        <taxon>Mammalia</taxon>
        <taxon>Eutheria</taxon>
        <taxon>Euarchontoglires</taxon>
        <taxon>Primates</taxon>
        <taxon>Haplorrhini</taxon>
        <taxon>Catarrhini</taxon>
        <taxon>Cercopithecidae</taxon>
        <taxon>Cercopithecinae</taxon>
        <taxon>Macaca</taxon>
    </lineage>
</organism>
<sequence length="137" mass="14692">MKEALHQIVVRCSELVSSTSLPRLSVSRLQGPPESQPLGTLGQGGRRLLGFVGSLAAETLRGLGTEFGPCTHPLPFDMGWLLQCPQCARTLLCHCGPFLTPRSQASSCGFQLCSLKPSGSLVTVTEPLSNFPFSYFP</sequence>
<reference evidence="1" key="2">
    <citation type="submission" date="2025-09" db="UniProtKB">
        <authorList>
            <consortium name="Ensembl"/>
        </authorList>
    </citation>
    <scope>IDENTIFICATION</scope>
</reference>
<evidence type="ECO:0000313" key="1">
    <source>
        <dbReference type="Ensembl" id="ENSMNEP00000011555.1"/>
    </source>
</evidence>
<dbReference type="Proteomes" id="UP000233120">
    <property type="component" value="Unassembled WGS sequence"/>
</dbReference>
<evidence type="ECO:0000313" key="2">
    <source>
        <dbReference type="Proteomes" id="UP000233120"/>
    </source>
</evidence>
<dbReference type="AlphaFoldDB" id="A0A2K6BJH4"/>
<keyword evidence="2" id="KW-1185">Reference proteome</keyword>